<reference evidence="3" key="1">
    <citation type="submission" date="2018-05" db="EMBL/GenBank/DDBJ databases">
        <authorList>
            <person name="Liu B.-T."/>
        </authorList>
    </citation>
    <scope>NUCLEOTIDE SEQUENCE [LARGE SCALE GENOMIC DNA]</scope>
    <source>
        <strain evidence="3">WD6-1</strain>
    </source>
</reference>
<dbReference type="AlphaFoldDB" id="A0A2U2BU24"/>
<dbReference type="Gene3D" id="1.25.40.10">
    <property type="entry name" value="Tetratricopeptide repeat domain"/>
    <property type="match status" value="1"/>
</dbReference>
<feature type="chain" id="PRO_5015724275" description="Tetratricopeptide repeat protein" evidence="1">
    <location>
        <begin position="38"/>
        <end position="169"/>
    </location>
</feature>
<accession>A0A2U2BU24</accession>
<organism evidence="2 3">
    <name type="scientific">Marinicauda salina</name>
    <dbReference type="NCBI Taxonomy" id="2135793"/>
    <lineage>
        <taxon>Bacteria</taxon>
        <taxon>Pseudomonadati</taxon>
        <taxon>Pseudomonadota</taxon>
        <taxon>Alphaproteobacteria</taxon>
        <taxon>Maricaulales</taxon>
        <taxon>Maricaulaceae</taxon>
        <taxon>Marinicauda</taxon>
    </lineage>
</organism>
<feature type="signal peptide" evidence="1">
    <location>
        <begin position="1"/>
        <end position="37"/>
    </location>
</feature>
<dbReference type="EMBL" id="QEXV01000003">
    <property type="protein sequence ID" value="PWE17525.1"/>
    <property type="molecule type" value="Genomic_DNA"/>
</dbReference>
<evidence type="ECO:0000313" key="3">
    <source>
        <dbReference type="Proteomes" id="UP000245168"/>
    </source>
</evidence>
<evidence type="ECO:0008006" key="4">
    <source>
        <dbReference type="Google" id="ProtNLM"/>
    </source>
</evidence>
<dbReference type="Proteomes" id="UP000245168">
    <property type="component" value="Unassembled WGS sequence"/>
</dbReference>
<dbReference type="InterPro" id="IPR011990">
    <property type="entry name" value="TPR-like_helical_dom_sf"/>
</dbReference>
<keyword evidence="1" id="KW-0732">Signal</keyword>
<keyword evidence="3" id="KW-1185">Reference proteome</keyword>
<sequence length="169" mass="17201">MWGAVIFKENEMSIGFLPKIAALSVAASLTAAAGAQAQECPAEPAFVAERTADRDVSASATRVDRGDWRAAAHFAREALEGGPARDEGAANVNLCAALANGGARGDVVEVCDAAVATSQDVWRAHTNRGAARWLDGDRAGAASDFARAAELAPGEAAVAHNQALAACSA</sequence>
<comment type="caution">
    <text evidence="2">The sequence shown here is derived from an EMBL/GenBank/DDBJ whole genome shotgun (WGS) entry which is preliminary data.</text>
</comment>
<name>A0A2U2BU24_9PROT</name>
<evidence type="ECO:0000313" key="2">
    <source>
        <dbReference type="EMBL" id="PWE17525.1"/>
    </source>
</evidence>
<protein>
    <recommendedName>
        <fullName evidence="4">Tetratricopeptide repeat protein</fullName>
    </recommendedName>
</protein>
<gene>
    <name evidence="2" type="ORF">DDZ18_07590</name>
</gene>
<evidence type="ECO:0000256" key="1">
    <source>
        <dbReference type="SAM" id="SignalP"/>
    </source>
</evidence>
<proteinExistence type="predicted"/>
<dbReference type="SUPFAM" id="SSF48452">
    <property type="entry name" value="TPR-like"/>
    <property type="match status" value="1"/>
</dbReference>